<reference evidence="2" key="2">
    <citation type="submission" date="2021-04" db="EMBL/GenBank/DDBJ databases">
        <authorList>
            <person name="Gilroy R."/>
        </authorList>
    </citation>
    <scope>NUCLEOTIDE SEQUENCE</scope>
    <source>
        <strain evidence="2">ChiHjej12B11-9795</strain>
    </source>
</reference>
<sequence>MEKENQELVIILPENMENIPVRIIRNGHKEELIIKCIDQSSEENREDNHLHVAIYNHEHYDHLSMKDIFWVEATGSYCKIHTKNGKYMISFPLGHIQKSLPEHIFLRIHRSFLVNINHIKQISGNCVVVNGSYLKIGKEYRKKVLDRFIFLGVRNKPQ</sequence>
<feature type="domain" description="HTH LytTR-type" evidence="1">
    <location>
        <begin position="63"/>
        <end position="150"/>
    </location>
</feature>
<dbReference type="PANTHER" id="PTHR37299:SF1">
    <property type="entry name" value="STAGE 0 SPORULATION PROTEIN A HOMOLOG"/>
    <property type="match status" value="1"/>
</dbReference>
<dbReference type="Proteomes" id="UP000823862">
    <property type="component" value="Unassembled WGS sequence"/>
</dbReference>
<dbReference type="GO" id="GO:0003677">
    <property type="term" value="F:DNA binding"/>
    <property type="evidence" value="ECO:0007669"/>
    <property type="project" value="InterPro"/>
</dbReference>
<proteinExistence type="predicted"/>
<dbReference type="AlphaFoldDB" id="A0A9D2HVH4"/>
<reference evidence="2" key="1">
    <citation type="journal article" date="2021" name="PeerJ">
        <title>Extensive microbial diversity within the chicken gut microbiome revealed by metagenomics and culture.</title>
        <authorList>
            <person name="Gilroy R."/>
            <person name="Ravi A."/>
            <person name="Getino M."/>
            <person name="Pursley I."/>
            <person name="Horton D.L."/>
            <person name="Alikhan N.F."/>
            <person name="Baker D."/>
            <person name="Gharbi K."/>
            <person name="Hall N."/>
            <person name="Watson M."/>
            <person name="Adriaenssens E.M."/>
            <person name="Foster-Nyarko E."/>
            <person name="Jarju S."/>
            <person name="Secka A."/>
            <person name="Antonio M."/>
            <person name="Oren A."/>
            <person name="Chaudhuri R.R."/>
            <person name="La Ragione R."/>
            <person name="Hildebrand F."/>
            <person name="Pallen M.J."/>
        </authorList>
    </citation>
    <scope>NUCLEOTIDE SEQUENCE</scope>
    <source>
        <strain evidence="2">ChiHjej12B11-9795</strain>
    </source>
</reference>
<comment type="caution">
    <text evidence="2">The sequence shown here is derived from an EMBL/GenBank/DDBJ whole genome shotgun (WGS) entry which is preliminary data.</text>
</comment>
<evidence type="ECO:0000313" key="3">
    <source>
        <dbReference type="Proteomes" id="UP000823862"/>
    </source>
</evidence>
<dbReference type="InterPro" id="IPR046947">
    <property type="entry name" value="LytR-like"/>
</dbReference>
<dbReference type="InterPro" id="IPR007492">
    <property type="entry name" value="LytTR_DNA-bd_dom"/>
</dbReference>
<dbReference type="PROSITE" id="PS50930">
    <property type="entry name" value="HTH_LYTTR"/>
    <property type="match status" value="1"/>
</dbReference>
<name>A0A9D2HVH4_9BACE</name>
<dbReference type="GO" id="GO:0000156">
    <property type="term" value="F:phosphorelay response regulator activity"/>
    <property type="evidence" value="ECO:0007669"/>
    <property type="project" value="InterPro"/>
</dbReference>
<protein>
    <submittedName>
        <fullName evidence="2">LytTR family transcriptional regulator</fullName>
    </submittedName>
</protein>
<dbReference type="PANTHER" id="PTHR37299">
    <property type="entry name" value="TRANSCRIPTIONAL REGULATOR-RELATED"/>
    <property type="match status" value="1"/>
</dbReference>
<gene>
    <name evidence="2" type="ORF">H9950_07585</name>
</gene>
<dbReference type="EMBL" id="DWZI01000038">
    <property type="protein sequence ID" value="HJA86034.1"/>
    <property type="molecule type" value="Genomic_DNA"/>
</dbReference>
<accession>A0A9D2HVH4</accession>
<evidence type="ECO:0000259" key="1">
    <source>
        <dbReference type="PROSITE" id="PS50930"/>
    </source>
</evidence>
<evidence type="ECO:0000313" key="2">
    <source>
        <dbReference type="EMBL" id="HJA86034.1"/>
    </source>
</evidence>
<dbReference type="SMART" id="SM00850">
    <property type="entry name" value="LytTR"/>
    <property type="match status" value="1"/>
</dbReference>
<organism evidence="2 3">
    <name type="scientific">Candidatus Bacteroides avicola</name>
    <dbReference type="NCBI Taxonomy" id="2838468"/>
    <lineage>
        <taxon>Bacteria</taxon>
        <taxon>Pseudomonadati</taxon>
        <taxon>Bacteroidota</taxon>
        <taxon>Bacteroidia</taxon>
        <taxon>Bacteroidales</taxon>
        <taxon>Bacteroidaceae</taxon>
        <taxon>Bacteroides</taxon>
    </lineage>
</organism>
<dbReference type="Pfam" id="PF04397">
    <property type="entry name" value="LytTR"/>
    <property type="match status" value="1"/>
</dbReference>